<reference evidence="1 2" key="1">
    <citation type="journal article" date="2022" name="New Phytol.">
        <title>Ecological generalism drives hyperdiversity of secondary metabolite gene clusters in xylarialean endophytes.</title>
        <authorList>
            <person name="Franco M.E.E."/>
            <person name="Wisecaver J.H."/>
            <person name="Arnold A.E."/>
            <person name="Ju Y.M."/>
            <person name="Slot J.C."/>
            <person name="Ahrendt S."/>
            <person name="Moore L.P."/>
            <person name="Eastman K.E."/>
            <person name="Scott K."/>
            <person name="Konkel Z."/>
            <person name="Mondo S.J."/>
            <person name="Kuo A."/>
            <person name="Hayes R.D."/>
            <person name="Haridas S."/>
            <person name="Andreopoulos B."/>
            <person name="Riley R."/>
            <person name="LaButti K."/>
            <person name="Pangilinan J."/>
            <person name="Lipzen A."/>
            <person name="Amirebrahimi M."/>
            <person name="Yan J."/>
            <person name="Adam C."/>
            <person name="Keymanesh K."/>
            <person name="Ng V."/>
            <person name="Louie K."/>
            <person name="Northen T."/>
            <person name="Drula E."/>
            <person name="Henrissat B."/>
            <person name="Hsieh H.M."/>
            <person name="Youens-Clark K."/>
            <person name="Lutzoni F."/>
            <person name="Miadlikowska J."/>
            <person name="Eastwood D.C."/>
            <person name="Hamelin R.C."/>
            <person name="Grigoriev I.V."/>
            <person name="U'Ren J.M."/>
        </authorList>
    </citation>
    <scope>NUCLEOTIDE SEQUENCE [LARGE SCALE GENOMIC DNA]</scope>
    <source>
        <strain evidence="1 2">CBS 119005</strain>
    </source>
</reference>
<dbReference type="EMBL" id="MU393433">
    <property type="protein sequence ID" value="KAI4869046.1"/>
    <property type="molecule type" value="Genomic_DNA"/>
</dbReference>
<sequence>MEEATKTIDTLVKNILPFKAHYLSVDTRRFRQHVDEKRLEEQEIRQLQYTTFVSDAERGILLTRAYFDVREEPTNPTNATNTPLPRKTDPNKPKTKLSFKDYKNRKKSPDGEETPKPAAQLPKVNAPPKKLPEPVAKDMENRRDGKKEILDAKSDLKTEARRYRSPSPERKKRVIEADHDSKPVKRSKVENATPNSTSSRTLKDNTPLKAERHASSEKKQPKEPKGLPTTNGKLALNSTGQKGVSPRPSAQVNGSQKPVKSRDGADKKEGSTGSKMPPLLSPIDMSDYMENDTKVPRPSPKKKPTDSSSLKPPPKKSRDDREPSPSPKKRKIPPLLSPTLPPIVMEELARSKLTPSKDSSQKGSQTSDSPNGAKKPLKNAKREETIHVESNKGQRDSLIVALKYKKRNSKTVERLLALPPGGKKKSDLLKKDDRAARDRSDSLEPATARKRPFPVAEPNEASKRPRTSENMRPTTPPRQSSAMTRVASNSSQAGTPGVANGLTPAAQPPERRRPPVDPEKLQKLHSRAGSFIQLGTKLKHERDGVLKKPEAGFSERERQVAIAAGIQCLVSFLLGFKLQSDAAELERKHCSTRTFKDTLGLFRVTRADCARHSPLTALVLRLQGICFGYIGRILCSYPPDPEFAKELVANNKDQQETWRLSDNARKAMGVYDGGSKSDDGGPIGKLIDRLGPWSTAEEAIPITLEVLRKVMQANGPWKPAEALSKLGHPMTNGVTN</sequence>
<evidence type="ECO:0000313" key="1">
    <source>
        <dbReference type="EMBL" id="KAI4869046.1"/>
    </source>
</evidence>
<organism evidence="1 2">
    <name type="scientific">Hypoxylon rubiginosum</name>
    <dbReference type="NCBI Taxonomy" id="110542"/>
    <lineage>
        <taxon>Eukaryota</taxon>
        <taxon>Fungi</taxon>
        <taxon>Dikarya</taxon>
        <taxon>Ascomycota</taxon>
        <taxon>Pezizomycotina</taxon>
        <taxon>Sordariomycetes</taxon>
        <taxon>Xylariomycetidae</taxon>
        <taxon>Xylariales</taxon>
        <taxon>Hypoxylaceae</taxon>
        <taxon>Hypoxylon</taxon>
    </lineage>
</organism>
<name>A0ACB9ZB07_9PEZI</name>
<gene>
    <name evidence="1" type="ORF">F4820DRAFT_60188</name>
</gene>
<comment type="caution">
    <text evidence="1">The sequence shown here is derived from an EMBL/GenBank/DDBJ whole genome shotgun (WGS) entry which is preliminary data.</text>
</comment>
<protein>
    <submittedName>
        <fullName evidence="1">Uncharacterized protein</fullName>
    </submittedName>
</protein>
<dbReference type="Proteomes" id="UP001497700">
    <property type="component" value="Unassembled WGS sequence"/>
</dbReference>
<evidence type="ECO:0000313" key="2">
    <source>
        <dbReference type="Proteomes" id="UP001497700"/>
    </source>
</evidence>
<keyword evidence="2" id="KW-1185">Reference proteome</keyword>
<accession>A0ACB9ZB07</accession>
<proteinExistence type="predicted"/>